<dbReference type="Proteomes" id="UP000002748">
    <property type="component" value="Unassembled WGS sequence"/>
</dbReference>
<gene>
    <name evidence="2" type="ORF">A1Q1_07428</name>
</gene>
<evidence type="ECO:0000313" key="3">
    <source>
        <dbReference type="Proteomes" id="UP000002748"/>
    </source>
</evidence>
<protein>
    <submittedName>
        <fullName evidence="2">Uncharacterized protein</fullName>
    </submittedName>
</protein>
<dbReference type="GeneID" id="25990940"/>
<dbReference type="AlphaFoldDB" id="J5TL83"/>
<sequence length="264" mass="28680">MSDATANANSSASIPIYVTGNVNSEYSFNGQLTAPNLQPLPQHNDSDPYGGTTENPHWFWDKTLDSNDIVCGTSNWTIRQVCCPRSIGIPNGDPNAGANCRLHATQENSQWWMNCTHEIAQANGGGDVASACWPLEKYMESAADAKYADLNFGQEKVERCTSLAQASSKNNYTMGNNYTDICCEQVMGHPSAYFSDVELGDSTMETNRSAYMAMDCNLKDKKDWTAFMKCMDQYTWAVCREVGGANTAGVSALVVAAAALALLV</sequence>
<organism evidence="2 3">
    <name type="scientific">Trichosporon asahii var. asahii (strain ATCC 90039 / CBS 2479 / JCM 2466 / KCTC 7840 / NBRC 103889/ NCYC 2677 / UAMH 7654)</name>
    <name type="common">Yeast</name>
    <dbReference type="NCBI Taxonomy" id="1186058"/>
    <lineage>
        <taxon>Eukaryota</taxon>
        <taxon>Fungi</taxon>
        <taxon>Dikarya</taxon>
        <taxon>Basidiomycota</taxon>
        <taxon>Agaricomycotina</taxon>
        <taxon>Tremellomycetes</taxon>
        <taxon>Trichosporonales</taxon>
        <taxon>Trichosporonaceae</taxon>
        <taxon>Trichosporon</taxon>
    </lineage>
</organism>
<dbReference type="RefSeq" id="XP_014183139.1">
    <property type="nucleotide sequence ID" value="XM_014327664.1"/>
</dbReference>
<feature type="region of interest" description="Disordered" evidence="1">
    <location>
        <begin position="35"/>
        <end position="54"/>
    </location>
</feature>
<proteinExistence type="predicted"/>
<name>J5TL83_TRIAS</name>
<evidence type="ECO:0000313" key="2">
    <source>
        <dbReference type="EMBL" id="EJT51456.1"/>
    </source>
</evidence>
<comment type="caution">
    <text evidence="2">The sequence shown here is derived from an EMBL/GenBank/DDBJ whole genome shotgun (WGS) entry which is preliminary data.</text>
</comment>
<dbReference type="EMBL" id="ALBS01000057">
    <property type="protein sequence ID" value="EJT51456.1"/>
    <property type="molecule type" value="Genomic_DNA"/>
</dbReference>
<reference evidence="2 3" key="1">
    <citation type="journal article" date="2012" name="Eukaryot. Cell">
        <title>Draft genome sequence of CBS 2479, the standard type strain of Trichosporon asahii.</title>
        <authorList>
            <person name="Yang R.Y."/>
            <person name="Li H.T."/>
            <person name="Zhu H."/>
            <person name="Zhou G.P."/>
            <person name="Wang M."/>
            <person name="Wang L."/>
        </authorList>
    </citation>
    <scope>NUCLEOTIDE SEQUENCE [LARGE SCALE GENOMIC DNA]</scope>
    <source>
        <strain evidence="3">ATCC 90039 / CBS 2479 / JCM 2466 / KCTC 7840 / NCYC 2677 / UAMH 7654</strain>
    </source>
</reference>
<dbReference type="VEuPathDB" id="FungiDB:A1Q1_07428"/>
<dbReference type="KEGG" id="tasa:A1Q1_07428"/>
<accession>J5TL83</accession>
<evidence type="ECO:0000256" key="1">
    <source>
        <dbReference type="SAM" id="MobiDB-lite"/>
    </source>
</evidence>
<dbReference type="HOGENOM" id="CLU_1054435_0_0_1"/>